<feature type="transmembrane region" description="Helical" evidence="12">
    <location>
        <begin position="315"/>
        <end position="335"/>
    </location>
</feature>
<keyword evidence="9 12" id="KW-0472">Membrane</keyword>
<sequence length="509" mass="55426">MGLVSRAAYPVDGWTLILLGVTWAHVFMAPFTKVEESFNVQAMHDLLEHRGNLAAYDHQTFPGVVPRTFLGAMWVAGVSAIPYWMLRMLGFKKAVGLTCTRLVLGTTVVLALARLRAAVAGLLGEGVGRALMLLTALQFHLPFYASRPLPNTFAVALASLAHADWISGKRPERAIVLIAIAVVVIRCDLLPWAGLMGLHMLLARQISLRRGLFVGAASAAGSLALTVMVDSVFWGRWLWPEGQVLWFNTAENRSAEWGTMPLHWYFTSALPRTLLAGLPLAALGAALERRVRHVCVCVLLYIAAYSLLPHKEVRFLLPVLPLLNIAAAAGIMRAYQNRRKGAGWAGVWLAVVALLACSAAASVLMTLVSRANYPGGHALARLHATEAASAAEAARAGRNLTVHIDVLAAMTGVSRFGEAGKPWLYSKEEMLAEENIWSAGFDYLISPAADISGYRRILSQEAYAGLQLDAHCLRPKEGWKQVLHGQLPLPVKILQQPQLYVHSSLRHGQ</sequence>
<evidence type="ECO:0000256" key="5">
    <source>
        <dbReference type="ARBA" id="ARBA00022679"/>
    </source>
</evidence>
<feature type="transmembrane region" description="Helical" evidence="12">
    <location>
        <begin position="7"/>
        <end position="28"/>
    </location>
</feature>
<keyword evidence="5" id="KW-0808">Transferase</keyword>
<evidence type="ECO:0000256" key="6">
    <source>
        <dbReference type="ARBA" id="ARBA00022692"/>
    </source>
</evidence>
<reference evidence="13 14" key="1">
    <citation type="submission" date="2023-10" db="EMBL/GenBank/DDBJ databases">
        <authorList>
            <person name="Maclean D."/>
            <person name="Macfadyen A."/>
        </authorList>
    </citation>
    <scope>NUCLEOTIDE SEQUENCE [LARGE SCALE GENOMIC DNA]</scope>
</reference>
<dbReference type="EMBL" id="CAUYUE010000006">
    <property type="protein sequence ID" value="CAK0780776.1"/>
    <property type="molecule type" value="Genomic_DNA"/>
</dbReference>
<evidence type="ECO:0000256" key="3">
    <source>
        <dbReference type="ARBA" id="ARBA00007063"/>
    </source>
</evidence>
<feature type="transmembrane region" description="Helical" evidence="12">
    <location>
        <begin position="347"/>
        <end position="368"/>
    </location>
</feature>
<accession>A0AAV1I833</accession>
<evidence type="ECO:0000256" key="12">
    <source>
        <dbReference type="RuleBase" id="RU363075"/>
    </source>
</evidence>
<evidence type="ECO:0000256" key="2">
    <source>
        <dbReference type="ARBA" id="ARBA00004922"/>
    </source>
</evidence>
<feature type="transmembrane region" description="Helical" evidence="12">
    <location>
        <begin position="174"/>
        <end position="199"/>
    </location>
</feature>
<evidence type="ECO:0000256" key="10">
    <source>
        <dbReference type="ARBA" id="ARBA00044721"/>
    </source>
</evidence>
<comment type="pathway">
    <text evidence="2">Protein modification; protein glycosylation.</text>
</comment>
<feature type="transmembrane region" description="Helical" evidence="12">
    <location>
        <begin position="102"/>
        <end position="123"/>
    </location>
</feature>
<gene>
    <name evidence="13" type="ORF">CVIRNUC_005171</name>
</gene>
<feature type="transmembrane region" description="Helical" evidence="12">
    <location>
        <begin position="262"/>
        <end position="284"/>
    </location>
</feature>
<evidence type="ECO:0000256" key="4">
    <source>
        <dbReference type="ARBA" id="ARBA00022676"/>
    </source>
</evidence>
<keyword evidence="4 12" id="KW-0328">Glycosyltransferase</keyword>
<keyword evidence="6 12" id="KW-0812">Transmembrane</keyword>
<comment type="catalytic activity">
    <reaction evidence="11">
        <text>an alpha-D-Man-(1-&gt;2)-alpha-D-Man-(1-&gt;2)-alpha-D-Man-(1-&gt;3)-[alpha-D-Man-(1-&gt;2)-alpha-D-Man-(1-&gt;3)-alpha-D-Man-(1-&gt;6)]-beta-D-Man-(1-&gt;4)-beta-D-GlcNAc-(1-&gt;4)-alpha-D-GlcNAc-diphospho-di-trans,poly-cis-dolichol + a di-trans,poly-cis-dolichyl beta-D-mannosyl phosphate = an alpha-D-Man-(1-&gt;2)-alpha-D-Man-(1-&gt;2)-alpha-D-Man-(1-&gt;3)-[alpha-D-Man-(1-&gt;2)-alpha-D-Man-(1-&gt;3)-[alpha-D-Man-(1-&gt;6)]-alpha-D-Man-(1-&gt;6)]-beta-D-Man-(1-&gt;4)-beta-D-GlcNAc-(1-&gt;4)-alpha-D-GlcNAc-diphospho-di-trans,poly-cis-dolichol + a di-trans,poly-cis-dolichyl phosphate + H(+)</text>
        <dbReference type="Rhea" id="RHEA:29535"/>
        <dbReference type="Rhea" id="RHEA-COMP:19498"/>
        <dbReference type="Rhea" id="RHEA-COMP:19501"/>
        <dbReference type="Rhea" id="RHEA-COMP:19518"/>
        <dbReference type="Rhea" id="RHEA-COMP:19519"/>
        <dbReference type="ChEBI" id="CHEBI:15378"/>
        <dbReference type="ChEBI" id="CHEBI:57683"/>
        <dbReference type="ChEBI" id="CHEBI:58211"/>
        <dbReference type="ChEBI" id="CHEBI:132517"/>
        <dbReference type="ChEBI" id="CHEBI:132519"/>
        <dbReference type="EC" id="2.4.1.260"/>
    </reaction>
    <physiologicalReaction direction="left-to-right" evidence="11">
        <dbReference type="Rhea" id="RHEA:29536"/>
    </physiologicalReaction>
</comment>
<comment type="similarity">
    <text evidence="3 12">Belongs to the glycosyltransferase 22 family.</text>
</comment>
<dbReference type="EC" id="2.4.1.-" evidence="12"/>
<dbReference type="Pfam" id="PF03901">
    <property type="entry name" value="Glyco_transf_22"/>
    <property type="match status" value="1"/>
</dbReference>
<proteinExistence type="inferred from homology"/>
<keyword evidence="7 12" id="KW-0256">Endoplasmic reticulum</keyword>
<feature type="transmembrane region" description="Helical" evidence="12">
    <location>
        <begin position="69"/>
        <end position="90"/>
    </location>
</feature>
<comment type="subcellular location">
    <subcellularLocation>
        <location evidence="1 12">Endoplasmic reticulum membrane</location>
        <topology evidence="1 12">Multi-pass membrane protein</topology>
    </subcellularLocation>
</comment>
<comment type="caution">
    <text evidence="13">The sequence shown here is derived from an EMBL/GenBank/DDBJ whole genome shotgun (WGS) entry which is preliminary data.</text>
</comment>
<protein>
    <recommendedName>
        <fullName evidence="12">Mannosyltransferase</fullName>
        <ecNumber evidence="12">2.4.1.-</ecNumber>
    </recommendedName>
</protein>
<evidence type="ECO:0000256" key="1">
    <source>
        <dbReference type="ARBA" id="ARBA00004477"/>
    </source>
</evidence>
<feature type="transmembrane region" description="Helical" evidence="12">
    <location>
        <begin position="291"/>
        <end position="309"/>
    </location>
</feature>
<dbReference type="GO" id="GO:0006487">
    <property type="term" value="P:protein N-linked glycosylation"/>
    <property type="evidence" value="ECO:0007669"/>
    <property type="project" value="TreeGrafter"/>
</dbReference>
<feature type="transmembrane region" description="Helical" evidence="12">
    <location>
        <begin position="211"/>
        <end position="234"/>
    </location>
</feature>
<dbReference type="PANTHER" id="PTHR22760:SF1">
    <property type="entry name" value="DOL-P-MAN:MAN(7)GLCNAC(2)-PP-DOL ALPHA-1,6-MANNOSYLTRANSFERASE"/>
    <property type="match status" value="1"/>
</dbReference>
<evidence type="ECO:0000256" key="8">
    <source>
        <dbReference type="ARBA" id="ARBA00022989"/>
    </source>
</evidence>
<comment type="function">
    <text evidence="10">Mannosyltransferase that operates in the biosynthetic pathway of dolichol-linked oligosaccharides, the glycan precursors employed in protein asparagine (N)-glycosylation. The assembly of dolichol-linked oligosaccharides begins on the cytosolic side of the endoplasmic reticulum membrane and finishes in its lumen. The sequential addition of sugars to dolichol pyrophosphate produces dolichol-linked oligosaccharides containing fourteen sugars, including two GlcNAcs, nine mannoses and three glucoses. Once assembled, the oligosaccharide is transferred from the lipid to nascent proteins by oligosaccharyltransferases. In the lumen of the endoplasmic reticulum, adds the eighth mannose residue in an alpha-1,6 linkage onto Man(7)GlcNAc(2)-PP-dolichol to produce Man(8)GlcNAc(2)-PP-dolichol.</text>
</comment>
<dbReference type="GO" id="GO:0052917">
    <property type="term" value="F:dol-P-Man:Man(7)GlcNAc(2)-PP-Dol alpha-1,6-mannosyltransferase activity"/>
    <property type="evidence" value="ECO:0007669"/>
    <property type="project" value="UniProtKB-EC"/>
</dbReference>
<organism evidence="13 14">
    <name type="scientific">Coccomyxa viridis</name>
    <dbReference type="NCBI Taxonomy" id="1274662"/>
    <lineage>
        <taxon>Eukaryota</taxon>
        <taxon>Viridiplantae</taxon>
        <taxon>Chlorophyta</taxon>
        <taxon>core chlorophytes</taxon>
        <taxon>Trebouxiophyceae</taxon>
        <taxon>Trebouxiophyceae incertae sedis</taxon>
        <taxon>Coccomyxaceae</taxon>
        <taxon>Coccomyxa</taxon>
    </lineage>
</organism>
<evidence type="ECO:0000256" key="9">
    <source>
        <dbReference type="ARBA" id="ARBA00023136"/>
    </source>
</evidence>
<evidence type="ECO:0000313" key="13">
    <source>
        <dbReference type="EMBL" id="CAK0780776.1"/>
    </source>
</evidence>
<dbReference type="InterPro" id="IPR005599">
    <property type="entry name" value="GPI_mannosylTrfase"/>
</dbReference>
<evidence type="ECO:0000313" key="14">
    <source>
        <dbReference type="Proteomes" id="UP001314263"/>
    </source>
</evidence>
<evidence type="ECO:0000256" key="11">
    <source>
        <dbReference type="ARBA" id="ARBA00048899"/>
    </source>
</evidence>
<keyword evidence="14" id="KW-1185">Reference proteome</keyword>
<name>A0AAV1I833_9CHLO</name>
<dbReference type="PANTHER" id="PTHR22760">
    <property type="entry name" value="GLYCOSYLTRANSFERASE"/>
    <property type="match status" value="1"/>
</dbReference>
<keyword evidence="8 12" id="KW-1133">Transmembrane helix</keyword>
<dbReference type="AlphaFoldDB" id="A0AAV1I833"/>
<dbReference type="GO" id="GO:0005789">
    <property type="term" value="C:endoplasmic reticulum membrane"/>
    <property type="evidence" value="ECO:0007669"/>
    <property type="project" value="UniProtKB-SubCell"/>
</dbReference>
<evidence type="ECO:0000256" key="7">
    <source>
        <dbReference type="ARBA" id="ARBA00022824"/>
    </source>
</evidence>
<dbReference type="Proteomes" id="UP001314263">
    <property type="component" value="Unassembled WGS sequence"/>
</dbReference>